<dbReference type="GO" id="GO:0016491">
    <property type="term" value="F:oxidoreductase activity"/>
    <property type="evidence" value="ECO:0007669"/>
    <property type="project" value="UniProtKB-KW"/>
</dbReference>
<dbReference type="Pfam" id="PF13561">
    <property type="entry name" value="adh_short_C2"/>
    <property type="match status" value="1"/>
</dbReference>
<dbReference type="Proteomes" id="UP000182459">
    <property type="component" value="Chromosome"/>
</dbReference>
<dbReference type="EMBL" id="CP018093">
    <property type="protein sequence ID" value="APD50151.1"/>
    <property type="molecule type" value="Genomic_DNA"/>
</dbReference>
<comment type="similarity">
    <text evidence="1">Belongs to the short-chain dehydrogenases/reductases (SDR) family.</text>
</comment>
<gene>
    <name evidence="3" type="ORF">FSC454_02850</name>
</gene>
<evidence type="ECO:0000256" key="2">
    <source>
        <dbReference type="ARBA" id="ARBA00023002"/>
    </source>
</evidence>
<name>A0AAC9J6X5_9GAMM</name>
<proteinExistence type="inferred from homology"/>
<dbReference type="PANTHER" id="PTHR43639:SF1">
    <property type="entry name" value="SHORT-CHAIN DEHYDROGENASE_REDUCTASE FAMILY PROTEIN"/>
    <property type="match status" value="1"/>
</dbReference>
<protein>
    <submittedName>
        <fullName evidence="3">NAD(P)-dependent oxidoreductase</fullName>
    </submittedName>
</protein>
<dbReference type="PANTHER" id="PTHR43639">
    <property type="entry name" value="OXIDOREDUCTASE, SHORT-CHAIN DEHYDROGENASE/REDUCTASE FAMILY (AFU_ORTHOLOGUE AFUA_5G02870)"/>
    <property type="match status" value="1"/>
</dbReference>
<dbReference type="SUPFAM" id="SSF51735">
    <property type="entry name" value="NAD(P)-binding Rossmann-fold domains"/>
    <property type="match status" value="1"/>
</dbReference>
<dbReference type="AlphaFoldDB" id="A0AAC9J6X5"/>
<organism evidence="3 4">
    <name type="scientific">Francisella hispaniensis FSC454</name>
    <dbReference type="NCBI Taxonomy" id="1088883"/>
    <lineage>
        <taxon>Bacteria</taxon>
        <taxon>Pseudomonadati</taxon>
        <taxon>Pseudomonadota</taxon>
        <taxon>Gammaproteobacteria</taxon>
        <taxon>Thiotrichales</taxon>
        <taxon>Francisellaceae</taxon>
        <taxon>Francisella</taxon>
    </lineage>
</organism>
<dbReference type="PRINTS" id="PR00080">
    <property type="entry name" value="SDRFAMILY"/>
</dbReference>
<evidence type="ECO:0000256" key="1">
    <source>
        <dbReference type="ARBA" id="ARBA00006484"/>
    </source>
</evidence>
<dbReference type="InterPro" id="IPR002347">
    <property type="entry name" value="SDR_fam"/>
</dbReference>
<dbReference type="PRINTS" id="PR00081">
    <property type="entry name" value="GDHRDH"/>
</dbReference>
<evidence type="ECO:0000313" key="3">
    <source>
        <dbReference type="EMBL" id="APD50151.1"/>
    </source>
</evidence>
<dbReference type="CDD" id="cd05233">
    <property type="entry name" value="SDR_c"/>
    <property type="match status" value="1"/>
</dbReference>
<dbReference type="FunFam" id="3.40.50.720:FF:000173">
    <property type="entry name" value="3-oxoacyl-[acyl-carrier protein] reductase"/>
    <property type="match status" value="1"/>
</dbReference>
<reference evidence="3 4" key="1">
    <citation type="submission" date="2016-11" db="EMBL/GenBank/DDBJ databases">
        <authorList>
            <person name="Hagglund E."/>
            <person name="Bystrom M."/>
            <person name="Naslund J."/>
            <person name="Stenberg P."/>
            <person name="Sjodin A."/>
        </authorList>
    </citation>
    <scope>NUCLEOTIDE SEQUENCE [LARGE SCALE GENOMIC DNA]</scope>
    <source>
        <strain evidence="3 4">CCUG 58020</strain>
    </source>
</reference>
<evidence type="ECO:0000313" key="4">
    <source>
        <dbReference type="Proteomes" id="UP000182459"/>
    </source>
</evidence>
<accession>A0AAC9J6X5</accession>
<dbReference type="Gene3D" id="3.40.50.720">
    <property type="entry name" value="NAD(P)-binding Rossmann-like Domain"/>
    <property type="match status" value="1"/>
</dbReference>
<keyword evidence="4" id="KW-1185">Reference proteome</keyword>
<keyword evidence="2" id="KW-0560">Oxidoreductase</keyword>
<dbReference type="InterPro" id="IPR036291">
    <property type="entry name" value="NAD(P)-bd_dom_sf"/>
</dbReference>
<sequence>MTKNILIAGANGGIGSAIALAAAKAGYNVGLHYNKNHQNIDKLKTQLSSYNINISTHCADIANEEDIKKMFDEFISHHGSIYALINNASTIFHTCRLEDMSVDRLQKVFQVNAIGNILCAKHAIKNMSQKYGYNGGKIINISSGASRSGSPNEYIDYACTKGAIDTLTKGLSKELADEGILVNCIRPGSTYTDIHKLSGDADRVNKIKYKIPLKRGGYPEEIASGVIWLLSDGANYCTGTIIDITGGL</sequence>
<dbReference type="KEGG" id="fhi:FSC454_02850"/>